<evidence type="ECO:0000256" key="1">
    <source>
        <dbReference type="SAM" id="MobiDB-lite"/>
    </source>
</evidence>
<comment type="caution">
    <text evidence="4">The sequence shown here is derived from an EMBL/GenBank/DDBJ whole genome shotgun (WGS) entry which is preliminary data.</text>
</comment>
<feature type="region of interest" description="Disordered" evidence="1">
    <location>
        <begin position="328"/>
        <end position="349"/>
    </location>
</feature>
<gene>
    <name evidence="4" type="ORF">JIN81_06385</name>
</gene>
<dbReference type="Proteomes" id="UP000658278">
    <property type="component" value="Unassembled WGS sequence"/>
</dbReference>
<keyword evidence="5" id="KW-1185">Reference proteome</keyword>
<dbReference type="InterPro" id="IPR029010">
    <property type="entry name" value="ThuA-like"/>
</dbReference>
<dbReference type="Pfam" id="PF06283">
    <property type="entry name" value="ThuA"/>
    <property type="match status" value="1"/>
</dbReference>
<name>A0A934VAS7_9BACT</name>
<evidence type="ECO:0000313" key="5">
    <source>
        <dbReference type="Proteomes" id="UP000658278"/>
    </source>
</evidence>
<evidence type="ECO:0000256" key="2">
    <source>
        <dbReference type="SAM" id="SignalP"/>
    </source>
</evidence>
<dbReference type="EMBL" id="JAENII010000004">
    <property type="protein sequence ID" value="MBK1826638.1"/>
    <property type="molecule type" value="Genomic_DNA"/>
</dbReference>
<evidence type="ECO:0000313" key="4">
    <source>
        <dbReference type="EMBL" id="MBK1826638.1"/>
    </source>
</evidence>
<keyword evidence="2" id="KW-0732">Signal</keyword>
<reference evidence="4" key="1">
    <citation type="submission" date="2021-01" db="EMBL/GenBank/DDBJ databases">
        <title>Modified the classification status of verrucomicrobia.</title>
        <authorList>
            <person name="Feng X."/>
        </authorList>
    </citation>
    <scope>NUCLEOTIDE SEQUENCE</scope>
    <source>
        <strain evidence="4">KCTC 22201</strain>
    </source>
</reference>
<dbReference type="Gene3D" id="3.40.50.880">
    <property type="match status" value="1"/>
</dbReference>
<evidence type="ECO:0000259" key="3">
    <source>
        <dbReference type="Pfam" id="PF06283"/>
    </source>
</evidence>
<proteinExistence type="predicted"/>
<accession>A0A934VAS7</accession>
<dbReference type="SUPFAM" id="SSF52317">
    <property type="entry name" value="Class I glutamine amidotransferase-like"/>
    <property type="match status" value="1"/>
</dbReference>
<sequence>MFRSTIIVFFALLASLTANPLVYEGGSGPGKGSHIVFLASDHEYRTEETCPALARILARHHGFKCTVLFGLDKNGEIEAGASNIPGMEALDDADLLVIFTRFLNLPDDQMAHLDAYLERGGPVVGMRTASHAFKIPAGSKYAKYDYRSKVPGYEKGFGHQVLGNTWVGHYGKNHKQGTRIEIVPEQKDHVILRGVKDHAFCHAGGYVGEVRDGFTVLTNSQPLVSMDPDSKADPKKPPMPSTWTRHYESKDGGKHRVFHSTQGASLDLLDDSYRRLLINGIFWASGKEASIQPDMNIAFVGPFKPSRFSFGGHVKGVKPADLAEWTSPIMPASNSAPNKPRKNPAKPAK</sequence>
<dbReference type="RefSeq" id="WP_200277788.1">
    <property type="nucleotide sequence ID" value="NZ_JAENII010000004.1"/>
</dbReference>
<protein>
    <submittedName>
        <fullName evidence="4">ThuA domain-containing protein</fullName>
    </submittedName>
</protein>
<feature type="domain" description="ThuA-like" evidence="3">
    <location>
        <begin position="48"/>
        <end position="284"/>
    </location>
</feature>
<feature type="compositionally biased region" description="Basic residues" evidence="1">
    <location>
        <begin position="339"/>
        <end position="349"/>
    </location>
</feature>
<dbReference type="AlphaFoldDB" id="A0A934VAS7"/>
<organism evidence="4 5">
    <name type="scientific">Haloferula rosea</name>
    <dbReference type="NCBI Taxonomy" id="490093"/>
    <lineage>
        <taxon>Bacteria</taxon>
        <taxon>Pseudomonadati</taxon>
        <taxon>Verrucomicrobiota</taxon>
        <taxon>Verrucomicrobiia</taxon>
        <taxon>Verrucomicrobiales</taxon>
        <taxon>Verrucomicrobiaceae</taxon>
        <taxon>Haloferula</taxon>
    </lineage>
</organism>
<feature type="chain" id="PRO_5037992982" evidence="2">
    <location>
        <begin position="21"/>
        <end position="349"/>
    </location>
</feature>
<feature type="signal peptide" evidence="2">
    <location>
        <begin position="1"/>
        <end position="20"/>
    </location>
</feature>
<dbReference type="InterPro" id="IPR029062">
    <property type="entry name" value="Class_I_gatase-like"/>
</dbReference>